<dbReference type="RefSeq" id="WP_133675167.1">
    <property type="nucleotide sequence ID" value="NZ_SNZF01000012.1"/>
</dbReference>
<dbReference type="AlphaFoldDB" id="A0A4R6YF10"/>
<name>A0A4R6YF10_9HYPH</name>
<sequence>MPLFSLFQSPLRNLISGSASRHVPGCITFALAAALMLSTEVIAQQPDSAQNIQQQTVQVGPEAQQPASALGTPDATLMTEQQ</sequence>
<proteinExistence type="predicted"/>
<evidence type="ECO:0000256" key="1">
    <source>
        <dbReference type="SAM" id="MobiDB-lite"/>
    </source>
</evidence>
<evidence type="ECO:0000313" key="2">
    <source>
        <dbReference type="EMBL" id="TDR34840.1"/>
    </source>
</evidence>
<dbReference type="Proteomes" id="UP000294958">
    <property type="component" value="Unassembled WGS sequence"/>
</dbReference>
<accession>A0A4R6YF10</accession>
<organism evidence="2 3">
    <name type="scientific">Aquamicrobium defluvii</name>
    <dbReference type="NCBI Taxonomy" id="69279"/>
    <lineage>
        <taxon>Bacteria</taxon>
        <taxon>Pseudomonadati</taxon>
        <taxon>Pseudomonadota</taxon>
        <taxon>Alphaproteobacteria</taxon>
        <taxon>Hyphomicrobiales</taxon>
        <taxon>Phyllobacteriaceae</taxon>
        <taxon>Aquamicrobium</taxon>
    </lineage>
</organism>
<gene>
    <name evidence="2" type="ORF">DES43_11252</name>
</gene>
<dbReference type="EMBL" id="SNZF01000012">
    <property type="protein sequence ID" value="TDR34840.1"/>
    <property type="molecule type" value="Genomic_DNA"/>
</dbReference>
<reference evidence="2 3" key="1">
    <citation type="submission" date="2019-03" db="EMBL/GenBank/DDBJ databases">
        <title>Genomic Encyclopedia of Type Strains, Phase IV (KMG-IV): sequencing the most valuable type-strain genomes for metagenomic binning, comparative biology and taxonomic classification.</title>
        <authorList>
            <person name="Goeker M."/>
        </authorList>
    </citation>
    <scope>NUCLEOTIDE SEQUENCE [LARGE SCALE GENOMIC DNA]</scope>
    <source>
        <strain evidence="2 3">DSM 11603</strain>
    </source>
</reference>
<protein>
    <submittedName>
        <fullName evidence="2">Uncharacterized protein</fullName>
    </submittedName>
</protein>
<keyword evidence="3" id="KW-1185">Reference proteome</keyword>
<evidence type="ECO:0000313" key="3">
    <source>
        <dbReference type="Proteomes" id="UP000294958"/>
    </source>
</evidence>
<feature type="region of interest" description="Disordered" evidence="1">
    <location>
        <begin position="55"/>
        <end position="82"/>
    </location>
</feature>
<comment type="caution">
    <text evidence="2">The sequence shown here is derived from an EMBL/GenBank/DDBJ whole genome shotgun (WGS) entry which is preliminary data.</text>
</comment>